<dbReference type="Proteomes" id="UP000051487">
    <property type="component" value="Unassembled WGS sequence"/>
</dbReference>
<dbReference type="Pfam" id="PF03060">
    <property type="entry name" value="NMO"/>
    <property type="match status" value="1"/>
</dbReference>
<dbReference type="EMBL" id="JAAAPU010000001">
    <property type="protein sequence ID" value="KAF4210067.1"/>
    <property type="molecule type" value="Genomic_DNA"/>
</dbReference>
<dbReference type="InterPro" id="IPR004136">
    <property type="entry name" value="NMO"/>
</dbReference>
<gene>
    <name evidence="4" type="ORF">ALT_4057</name>
    <name evidence="5" type="ORF">CNMCM8927_003332</name>
</gene>
<dbReference type="PANTHER" id="PTHR32332:SF31">
    <property type="entry name" value="2-NITROPROPANE DIOXYGENASE FAMILY, PUTATIVE (AFU_ORTHOLOGUE AFUA_2G09850)-RELATED"/>
    <property type="match status" value="1"/>
</dbReference>
<accession>A0AAN5YX54</accession>
<dbReference type="Proteomes" id="UP000649114">
    <property type="component" value="Unassembled WGS sequence"/>
</dbReference>
<reference evidence="4 6" key="1">
    <citation type="submission" date="2015-11" db="EMBL/GenBank/DDBJ databases">
        <title>Aspergillus lentulus strain IFM 54703T.</title>
        <authorList>
            <person name="Kusuya Y."/>
            <person name="Sakai K."/>
            <person name="Kamei K."/>
            <person name="Takahashi H."/>
            <person name="Yaguchi T."/>
        </authorList>
    </citation>
    <scope>NUCLEOTIDE SEQUENCE [LARGE SCALE GENOMIC DNA]</scope>
    <source>
        <strain evidence="4 6">IFM 54703</strain>
    </source>
</reference>
<organism evidence="5 7">
    <name type="scientific">Aspergillus lentulus</name>
    <dbReference type="NCBI Taxonomy" id="293939"/>
    <lineage>
        <taxon>Eukaryota</taxon>
        <taxon>Fungi</taxon>
        <taxon>Dikarya</taxon>
        <taxon>Ascomycota</taxon>
        <taxon>Pezizomycotina</taxon>
        <taxon>Eurotiomycetes</taxon>
        <taxon>Eurotiomycetidae</taxon>
        <taxon>Eurotiales</taxon>
        <taxon>Aspergillaceae</taxon>
        <taxon>Aspergillus</taxon>
        <taxon>Aspergillus subgen. Fumigati</taxon>
    </lineage>
</organism>
<evidence type="ECO:0000313" key="5">
    <source>
        <dbReference type="EMBL" id="KAF4210067.1"/>
    </source>
</evidence>
<evidence type="ECO:0000313" key="6">
    <source>
        <dbReference type="Proteomes" id="UP000051487"/>
    </source>
</evidence>
<keyword evidence="2" id="KW-0288">FMN</keyword>
<evidence type="ECO:0000256" key="1">
    <source>
        <dbReference type="ARBA" id="ARBA00022630"/>
    </source>
</evidence>
<dbReference type="SUPFAM" id="SSF51412">
    <property type="entry name" value="Inosine monophosphate dehydrogenase (IMPDH)"/>
    <property type="match status" value="1"/>
</dbReference>
<reference evidence="5" key="3">
    <citation type="submission" date="2020-04" db="EMBL/GenBank/DDBJ databases">
        <authorList>
            <person name="Santos R.A.C."/>
            <person name="Steenwyk J.L."/>
            <person name="Rivero-Menendez O."/>
            <person name="Mead M.E."/>
            <person name="Silva L.P."/>
            <person name="Bastos R.W."/>
            <person name="Alastruey-Izquierdo A."/>
            <person name="Goldman G.H."/>
            <person name="Rokas A."/>
        </authorList>
    </citation>
    <scope>NUCLEOTIDE SEQUENCE</scope>
    <source>
        <strain evidence="5">CNM-CM8927</strain>
    </source>
</reference>
<keyword evidence="4" id="KW-0503">Monooxygenase</keyword>
<dbReference type="EMBL" id="BCLY01000008">
    <property type="protein sequence ID" value="GAQ06736.1"/>
    <property type="molecule type" value="Genomic_DNA"/>
</dbReference>
<protein>
    <submittedName>
        <fullName evidence="4">Probable nitronate monooxygenase</fullName>
    </submittedName>
</protein>
<dbReference type="InterPro" id="IPR013785">
    <property type="entry name" value="Aldolase_TIM"/>
</dbReference>
<sequence>MASPQQIRTTLTDLLKINHPVLLAGMNVAAGPKLAAAVTNAGGLGVIGGVGYTPEMLREQIAELKSYLNDKNAPFGVDLLLPQVGGSARKTKSDLLPLITKSSYWDPDADTALSSYDYTKGKLNELVDIIIQEGAKLFVSAVGVPPKHVVERLHTAGILYMNMIGHPKHVQKALDAGADIICAQGGEGGGHTGDVPTTILIPTVAKLCQGKKSPMTGQPVQVVAAGGLFNGNSLAAALMLGASAVWIGTRFILADEAGAPVAHQEAVRTAGFEDNVRTIIFTGRPMRVRKNAYIQNWEENRREEMKELTSKGIIPVEHDFENLGDDVDDETLDNARPFLMGKVSAVVSEKKPAKAIVDEIVSDAAALLKQGNRMLAKL</sequence>
<name>A0AAN5YX54_ASPLE</name>
<dbReference type="AlphaFoldDB" id="A0AAN5YX54"/>
<comment type="caution">
    <text evidence="5">The sequence shown here is derived from an EMBL/GenBank/DDBJ whole genome shotgun (WGS) entry which is preliminary data.</text>
</comment>
<keyword evidence="3" id="KW-0560">Oxidoreductase</keyword>
<dbReference type="Gene3D" id="3.20.20.70">
    <property type="entry name" value="Aldolase class I"/>
    <property type="match status" value="1"/>
</dbReference>
<dbReference type="PANTHER" id="PTHR32332">
    <property type="entry name" value="2-NITROPROPANE DIOXYGENASE"/>
    <property type="match status" value="1"/>
</dbReference>
<keyword evidence="1" id="KW-0285">Flavoprotein</keyword>
<dbReference type="GO" id="GO:0018580">
    <property type="term" value="F:nitronate monooxygenase activity"/>
    <property type="evidence" value="ECO:0007669"/>
    <property type="project" value="InterPro"/>
</dbReference>
<evidence type="ECO:0000256" key="2">
    <source>
        <dbReference type="ARBA" id="ARBA00022643"/>
    </source>
</evidence>
<evidence type="ECO:0000313" key="4">
    <source>
        <dbReference type="EMBL" id="GAQ06736.1"/>
    </source>
</evidence>
<evidence type="ECO:0000256" key="3">
    <source>
        <dbReference type="ARBA" id="ARBA00023002"/>
    </source>
</evidence>
<reference evidence="5" key="2">
    <citation type="journal article" date="2020" name="bioRxiv">
        <title>Genomic and phenotypic heterogeneity of clinical isolates of the human pathogens Aspergillus fumigatus, Aspergillus lentulus and Aspergillus fumigatiaffinis.</title>
        <authorList>
            <person name="dos Santos R.A.C."/>
            <person name="Steenwyk J.L."/>
            <person name="Rivero-Menendez O."/>
            <person name="Mead M.E."/>
            <person name="Silva L.P."/>
            <person name="Bastos R.W."/>
            <person name="Alastruey-Izquierdo A."/>
            <person name="Goldman G.H."/>
            <person name="Rokas A."/>
        </authorList>
    </citation>
    <scope>NUCLEOTIDE SEQUENCE</scope>
    <source>
        <strain evidence="5">CNM-CM8927</strain>
    </source>
</reference>
<evidence type="ECO:0000313" key="7">
    <source>
        <dbReference type="Proteomes" id="UP000649114"/>
    </source>
</evidence>
<dbReference type="CDD" id="cd04730">
    <property type="entry name" value="NPD_like"/>
    <property type="match status" value="1"/>
</dbReference>
<proteinExistence type="predicted"/>